<dbReference type="KEGG" id="bfm:BP422_13130"/>
<organism evidence="1 2">
    <name type="scientific">Brevibacillus formosus</name>
    <dbReference type="NCBI Taxonomy" id="54913"/>
    <lineage>
        <taxon>Bacteria</taxon>
        <taxon>Bacillati</taxon>
        <taxon>Bacillota</taxon>
        <taxon>Bacilli</taxon>
        <taxon>Bacillales</taxon>
        <taxon>Paenibacillaceae</taxon>
        <taxon>Brevibacillus</taxon>
    </lineage>
</organism>
<dbReference type="InterPro" id="IPR006428">
    <property type="entry name" value="Portal_SPP1-type"/>
</dbReference>
<dbReference type="EMBL" id="CP018145">
    <property type="protein sequence ID" value="ASJ57535.1"/>
    <property type="molecule type" value="Genomic_DNA"/>
</dbReference>
<dbReference type="AlphaFoldDB" id="A0A220MRX6"/>
<evidence type="ECO:0000313" key="1">
    <source>
        <dbReference type="EMBL" id="ASJ57535.1"/>
    </source>
</evidence>
<dbReference type="Proteomes" id="UP000197781">
    <property type="component" value="Chromosome"/>
</dbReference>
<gene>
    <name evidence="1" type="ORF">BP422_13130</name>
</gene>
<proteinExistence type="predicted"/>
<accession>A0A220MRX6</accession>
<evidence type="ECO:0000313" key="2">
    <source>
        <dbReference type="Proteomes" id="UP000197781"/>
    </source>
</evidence>
<name>A0A220MRX6_9BACL</name>
<dbReference type="InterPro" id="IPR021145">
    <property type="entry name" value="Portal_protein_SPP1_Gp6-like"/>
</dbReference>
<reference evidence="1 2" key="1">
    <citation type="submission" date="2016-11" db="EMBL/GenBank/DDBJ databases">
        <authorList>
            <person name="Jaros S."/>
            <person name="Januszkiewicz K."/>
            <person name="Wedrychowicz H."/>
        </authorList>
    </citation>
    <scope>NUCLEOTIDE SEQUENCE [LARGE SCALE GENOMIC DNA]</scope>
    <source>
        <strain evidence="1 2">NF2</strain>
    </source>
</reference>
<sequence>MEEALLHLVQLHGSVTSQIIKDLIAEHAPKHQQMIKQYERYKASKEGPPIFRREFKDKDKVNNKLNNAFDAEIVDTKVGYFAGHPVSYVVEEEATARLKDATIEEFNTRNNIEDLDSETVKMMTICGHGTRLLYIDKQGKERIMNVKPWEVIFVTDRSINEPQFALRYYDITVQEGNTKTKRKRVEWYDEENVTFYLEESRGEYVLDSTETLNPRPHMFDGVPLISFLNNEERQGDAEKVYELIDGYDRSLSDVNSEIESMRLAYLVQKGLMSDPNDKERIKQTGIFELMNPDSDVYFVTKDLNDTIIENHLNRLEQNILRFAKSVNFGDEQFAGNIAGVALKFKLMALENKCVTAELKMKTALRQQYKLLCSAWMKKNLADTDDYLKIGFLFTRNLPANIQEEATTTSALQGTVSEETRLGLLSFVKDPKAEMEKMQKEKNKEMAIMEEQYSFEVSKTEPKEAKA</sequence>
<protein>
    <submittedName>
        <fullName evidence="1">Phage portal protein</fullName>
    </submittedName>
</protein>
<dbReference type="NCBIfam" id="TIGR01538">
    <property type="entry name" value="portal_SPP1"/>
    <property type="match status" value="1"/>
</dbReference>
<dbReference type="Pfam" id="PF05133">
    <property type="entry name" value="SPP1_portal"/>
    <property type="match status" value="1"/>
</dbReference>